<dbReference type="Pfam" id="PF13837">
    <property type="entry name" value="Myb_DNA-bind_4"/>
    <property type="match status" value="1"/>
</dbReference>
<feature type="compositionally biased region" description="Pro residues" evidence="7">
    <location>
        <begin position="222"/>
        <end position="256"/>
    </location>
</feature>
<keyword evidence="2" id="KW-0805">Transcription regulation</keyword>
<feature type="region of interest" description="Disordered" evidence="7">
    <location>
        <begin position="36"/>
        <end position="66"/>
    </location>
</feature>
<feature type="region of interest" description="Disordered" evidence="7">
    <location>
        <begin position="221"/>
        <end position="261"/>
    </location>
</feature>
<organism evidence="9 10">
    <name type="scientific">Prunus armeniaca</name>
    <name type="common">Apricot</name>
    <name type="synonym">Armeniaca vulgaris</name>
    <dbReference type="NCBI Taxonomy" id="36596"/>
    <lineage>
        <taxon>Eukaryota</taxon>
        <taxon>Viridiplantae</taxon>
        <taxon>Streptophyta</taxon>
        <taxon>Embryophyta</taxon>
        <taxon>Tracheophyta</taxon>
        <taxon>Spermatophyta</taxon>
        <taxon>Magnoliopsida</taxon>
        <taxon>eudicotyledons</taxon>
        <taxon>Gunneridae</taxon>
        <taxon>Pentapetalae</taxon>
        <taxon>rosids</taxon>
        <taxon>fabids</taxon>
        <taxon>Rosales</taxon>
        <taxon>Rosaceae</taxon>
        <taxon>Amygdaloideae</taxon>
        <taxon>Amygdaleae</taxon>
        <taxon>Prunus</taxon>
    </lineage>
</organism>
<evidence type="ECO:0000259" key="8">
    <source>
        <dbReference type="Pfam" id="PF13837"/>
    </source>
</evidence>
<keyword evidence="6" id="KW-0539">Nucleus</keyword>
<evidence type="ECO:0000313" key="9">
    <source>
        <dbReference type="EMBL" id="CAB4273109.1"/>
    </source>
</evidence>
<dbReference type="FunFam" id="1.10.10.60:FF:000104">
    <property type="entry name" value="trihelix transcription factor ASIL2"/>
    <property type="match status" value="1"/>
</dbReference>
<keyword evidence="4" id="KW-0238">DNA-binding</keyword>
<keyword evidence="3" id="KW-0175">Coiled coil</keyword>
<gene>
    <name evidence="9" type="ORF">CURHAP_LOCUS20241</name>
</gene>
<comment type="subcellular location">
    <subcellularLocation>
        <location evidence="1">Nucleus</location>
    </subcellularLocation>
</comment>
<name>A0A6J5UA13_PRUAR</name>
<evidence type="ECO:0000256" key="7">
    <source>
        <dbReference type="SAM" id="MobiDB-lite"/>
    </source>
</evidence>
<feature type="domain" description="Myb/SANT-like DNA-binding" evidence="8">
    <location>
        <begin position="120"/>
        <end position="215"/>
    </location>
</feature>
<evidence type="ECO:0000313" key="10">
    <source>
        <dbReference type="Proteomes" id="UP000507222"/>
    </source>
</evidence>
<feature type="compositionally biased region" description="Polar residues" evidence="7">
    <location>
        <begin position="36"/>
        <end position="60"/>
    </location>
</feature>
<dbReference type="InterPro" id="IPR044823">
    <property type="entry name" value="ASIL1/2-like"/>
</dbReference>
<keyword evidence="5" id="KW-0804">Transcription</keyword>
<proteinExistence type="predicted"/>
<evidence type="ECO:0000256" key="2">
    <source>
        <dbReference type="ARBA" id="ARBA00023015"/>
    </source>
</evidence>
<evidence type="ECO:0000256" key="6">
    <source>
        <dbReference type="ARBA" id="ARBA00023242"/>
    </source>
</evidence>
<protein>
    <recommendedName>
        <fullName evidence="8">Myb/SANT-like DNA-binding domain-containing protein</fullName>
    </recommendedName>
</protein>
<evidence type="ECO:0000256" key="4">
    <source>
        <dbReference type="ARBA" id="ARBA00023125"/>
    </source>
</evidence>
<sequence>MAGVLQALTKSSLRLVPHASSYARILSNLKLTVSLSHSHSQTQPKTPKLSQKPQNTQTHTHAPLPSRHTTVAFQNRPPHAHRSQSTPAISPLMDFVAGSPSPVTAPRPPFKTASVPVREDCWSEDATFTLIEAWGERHLSLNRGNLRQKHWEEVADAVNASHVTADNPRSRRTDVQCKNRVDTLKKKYKIEKARVSDSNGDYTSPWPFFSLLDSLIGSKFPKPSPPLPRRCPPSPPLPRRSPPSPPLPRRSPPSPPLQWTFPVARRSATVKRPAPAFFPAPGDEPVLSQKLDFSAFAAVAAAAAAESEESEGSPSRSSVGGSRMRDRDREVGCVELAMAIERFAEIYERVEQRKQRQMVELEKQRMQFAKDLEYHRMQLFMETTKHQLRKIKRAKRSSSSPGR</sequence>
<dbReference type="AlphaFoldDB" id="A0A6J5UA13"/>
<dbReference type="EMBL" id="CAEKDK010000003">
    <property type="protein sequence ID" value="CAB4273109.1"/>
    <property type="molecule type" value="Genomic_DNA"/>
</dbReference>
<dbReference type="GO" id="GO:0005634">
    <property type="term" value="C:nucleus"/>
    <property type="evidence" value="ECO:0007669"/>
    <property type="project" value="UniProtKB-SubCell"/>
</dbReference>
<evidence type="ECO:0000256" key="3">
    <source>
        <dbReference type="ARBA" id="ARBA00023054"/>
    </source>
</evidence>
<dbReference type="InterPro" id="IPR044822">
    <property type="entry name" value="Myb_DNA-bind_4"/>
</dbReference>
<dbReference type="Gene3D" id="1.10.10.60">
    <property type="entry name" value="Homeodomain-like"/>
    <property type="match status" value="1"/>
</dbReference>
<accession>A0A6J5UA13</accession>
<feature type="region of interest" description="Disordered" evidence="7">
    <location>
        <begin position="304"/>
        <end position="327"/>
    </location>
</feature>
<evidence type="ECO:0000256" key="5">
    <source>
        <dbReference type="ARBA" id="ARBA00023163"/>
    </source>
</evidence>
<dbReference type="PANTHER" id="PTHR31307">
    <property type="entry name" value="TRIHELIX TRANSCRIPTION FACTOR ASIL2"/>
    <property type="match status" value="1"/>
</dbReference>
<dbReference type="PANTHER" id="PTHR31307:SF50">
    <property type="entry name" value="SEQUENCE-SPECIFIC DNA BINDING TRANSCRIPTION FACTOR"/>
    <property type="match status" value="1"/>
</dbReference>
<evidence type="ECO:0000256" key="1">
    <source>
        <dbReference type="ARBA" id="ARBA00004123"/>
    </source>
</evidence>
<reference evidence="9 10" key="1">
    <citation type="submission" date="2020-05" db="EMBL/GenBank/DDBJ databases">
        <authorList>
            <person name="Campoy J."/>
            <person name="Schneeberger K."/>
            <person name="Spophaly S."/>
        </authorList>
    </citation>
    <scope>NUCLEOTIDE SEQUENCE [LARGE SCALE GENOMIC DNA]</scope>
    <source>
        <strain evidence="9">PruArmRojPasFocal</strain>
    </source>
</reference>
<dbReference type="Proteomes" id="UP000507222">
    <property type="component" value="Unassembled WGS sequence"/>
</dbReference>
<feature type="compositionally biased region" description="Low complexity" evidence="7">
    <location>
        <begin position="312"/>
        <end position="322"/>
    </location>
</feature>
<dbReference type="GO" id="GO:0000976">
    <property type="term" value="F:transcription cis-regulatory region binding"/>
    <property type="evidence" value="ECO:0007669"/>
    <property type="project" value="TreeGrafter"/>
</dbReference>